<evidence type="ECO:0000313" key="1">
    <source>
        <dbReference type="EMBL" id="MPC10259.1"/>
    </source>
</evidence>
<reference evidence="1 2" key="1">
    <citation type="submission" date="2019-05" db="EMBL/GenBank/DDBJ databases">
        <title>Another draft genome of Portunus trituberculatus and its Hox gene families provides insights of decapod evolution.</title>
        <authorList>
            <person name="Jeong J.-H."/>
            <person name="Song I."/>
            <person name="Kim S."/>
            <person name="Choi T."/>
            <person name="Kim D."/>
            <person name="Ryu S."/>
            <person name="Kim W."/>
        </authorList>
    </citation>
    <scope>NUCLEOTIDE SEQUENCE [LARGE SCALE GENOMIC DNA]</scope>
    <source>
        <tissue evidence="1">Muscle</tissue>
    </source>
</reference>
<name>A0A5B7CL37_PORTR</name>
<comment type="caution">
    <text evidence="1">The sequence shown here is derived from an EMBL/GenBank/DDBJ whole genome shotgun (WGS) entry which is preliminary data.</text>
</comment>
<gene>
    <name evidence="1" type="ORF">E2C01_002890</name>
</gene>
<keyword evidence="2" id="KW-1185">Reference proteome</keyword>
<dbReference type="EMBL" id="VSRR010000108">
    <property type="protein sequence ID" value="MPC10259.1"/>
    <property type="molecule type" value="Genomic_DNA"/>
</dbReference>
<protein>
    <submittedName>
        <fullName evidence="1">Uncharacterized protein</fullName>
    </submittedName>
</protein>
<accession>A0A5B7CL37</accession>
<evidence type="ECO:0000313" key="2">
    <source>
        <dbReference type="Proteomes" id="UP000324222"/>
    </source>
</evidence>
<proteinExistence type="predicted"/>
<dbReference type="Proteomes" id="UP000324222">
    <property type="component" value="Unassembled WGS sequence"/>
</dbReference>
<dbReference type="AlphaFoldDB" id="A0A5B7CL37"/>
<organism evidence="1 2">
    <name type="scientific">Portunus trituberculatus</name>
    <name type="common">Swimming crab</name>
    <name type="synonym">Neptunus trituberculatus</name>
    <dbReference type="NCBI Taxonomy" id="210409"/>
    <lineage>
        <taxon>Eukaryota</taxon>
        <taxon>Metazoa</taxon>
        <taxon>Ecdysozoa</taxon>
        <taxon>Arthropoda</taxon>
        <taxon>Crustacea</taxon>
        <taxon>Multicrustacea</taxon>
        <taxon>Malacostraca</taxon>
        <taxon>Eumalacostraca</taxon>
        <taxon>Eucarida</taxon>
        <taxon>Decapoda</taxon>
        <taxon>Pleocyemata</taxon>
        <taxon>Brachyura</taxon>
        <taxon>Eubrachyura</taxon>
        <taxon>Portunoidea</taxon>
        <taxon>Portunidae</taxon>
        <taxon>Portuninae</taxon>
        <taxon>Portunus</taxon>
    </lineage>
</organism>
<sequence>MDVYEASISYNAFTLHFPSTLLGTLLFRDKPRKSSKLPIPAVTSKATLVSLGKGGSFYQQDKLTRSIPLLHLVMWPDG</sequence>